<feature type="compositionally biased region" description="Polar residues" evidence="1">
    <location>
        <begin position="404"/>
        <end position="424"/>
    </location>
</feature>
<feature type="compositionally biased region" description="Polar residues" evidence="1">
    <location>
        <begin position="649"/>
        <end position="662"/>
    </location>
</feature>
<feature type="compositionally biased region" description="Low complexity" evidence="1">
    <location>
        <begin position="1049"/>
        <end position="1062"/>
    </location>
</feature>
<evidence type="ECO:0000256" key="1">
    <source>
        <dbReference type="SAM" id="MobiDB-lite"/>
    </source>
</evidence>
<feature type="compositionally biased region" description="Low complexity" evidence="1">
    <location>
        <begin position="1397"/>
        <end position="1408"/>
    </location>
</feature>
<feature type="region of interest" description="Disordered" evidence="1">
    <location>
        <begin position="275"/>
        <end position="297"/>
    </location>
</feature>
<feature type="compositionally biased region" description="Basic and acidic residues" evidence="1">
    <location>
        <begin position="1437"/>
        <end position="1451"/>
    </location>
</feature>
<feature type="region of interest" description="Disordered" evidence="1">
    <location>
        <begin position="845"/>
        <end position="886"/>
    </location>
</feature>
<dbReference type="Proteomes" id="UP001303115">
    <property type="component" value="Unassembled WGS sequence"/>
</dbReference>
<feature type="compositionally biased region" description="Polar residues" evidence="1">
    <location>
        <begin position="1225"/>
        <end position="1235"/>
    </location>
</feature>
<feature type="region of interest" description="Disordered" evidence="1">
    <location>
        <begin position="1043"/>
        <end position="1451"/>
    </location>
</feature>
<feature type="compositionally biased region" description="Pro residues" evidence="1">
    <location>
        <begin position="772"/>
        <end position="783"/>
    </location>
</feature>
<feature type="compositionally biased region" description="Low complexity" evidence="1">
    <location>
        <begin position="564"/>
        <end position="585"/>
    </location>
</feature>
<accession>A0AAN6PKR2</accession>
<feature type="region of interest" description="Disordered" evidence="1">
    <location>
        <begin position="907"/>
        <end position="932"/>
    </location>
</feature>
<dbReference type="GO" id="GO:0003676">
    <property type="term" value="F:nucleic acid binding"/>
    <property type="evidence" value="ECO:0007669"/>
    <property type="project" value="InterPro"/>
</dbReference>
<feature type="compositionally biased region" description="Polar residues" evidence="1">
    <location>
        <begin position="1197"/>
        <end position="1214"/>
    </location>
</feature>
<comment type="caution">
    <text evidence="2">The sequence shown here is derived from an EMBL/GenBank/DDBJ whole genome shotgun (WGS) entry which is preliminary data.</text>
</comment>
<dbReference type="InterPro" id="IPR035979">
    <property type="entry name" value="RBD_domain_sf"/>
</dbReference>
<dbReference type="SUPFAM" id="SSF54928">
    <property type="entry name" value="RNA-binding domain, RBD"/>
    <property type="match status" value="1"/>
</dbReference>
<protein>
    <recommendedName>
        <fullName evidence="4">RRM domain-containing protein</fullName>
    </recommendedName>
</protein>
<dbReference type="EMBL" id="MU854340">
    <property type="protein sequence ID" value="KAK4042492.1"/>
    <property type="molecule type" value="Genomic_DNA"/>
</dbReference>
<evidence type="ECO:0008006" key="4">
    <source>
        <dbReference type="Google" id="ProtNLM"/>
    </source>
</evidence>
<evidence type="ECO:0000313" key="3">
    <source>
        <dbReference type="Proteomes" id="UP001303115"/>
    </source>
</evidence>
<feature type="compositionally biased region" description="Low complexity" evidence="1">
    <location>
        <begin position="620"/>
        <end position="634"/>
    </location>
</feature>
<name>A0AAN6PKR2_9PEZI</name>
<feature type="compositionally biased region" description="Polar residues" evidence="1">
    <location>
        <begin position="1386"/>
        <end position="1396"/>
    </location>
</feature>
<organism evidence="2 3">
    <name type="scientific">Parachaetomium inaequale</name>
    <dbReference type="NCBI Taxonomy" id="2588326"/>
    <lineage>
        <taxon>Eukaryota</taxon>
        <taxon>Fungi</taxon>
        <taxon>Dikarya</taxon>
        <taxon>Ascomycota</taxon>
        <taxon>Pezizomycotina</taxon>
        <taxon>Sordariomycetes</taxon>
        <taxon>Sordariomycetidae</taxon>
        <taxon>Sordariales</taxon>
        <taxon>Chaetomiaceae</taxon>
        <taxon>Parachaetomium</taxon>
    </lineage>
</organism>
<feature type="compositionally biased region" description="Pro residues" evidence="1">
    <location>
        <begin position="751"/>
        <end position="762"/>
    </location>
</feature>
<evidence type="ECO:0000313" key="2">
    <source>
        <dbReference type="EMBL" id="KAK4042492.1"/>
    </source>
</evidence>
<feature type="compositionally biased region" description="Polar residues" evidence="1">
    <location>
        <begin position="797"/>
        <end position="810"/>
    </location>
</feature>
<dbReference type="CDD" id="cd00590">
    <property type="entry name" value="RRM_SF"/>
    <property type="match status" value="1"/>
</dbReference>
<feature type="compositionally biased region" description="Polar residues" evidence="1">
    <location>
        <begin position="1361"/>
        <end position="1373"/>
    </location>
</feature>
<feature type="region of interest" description="Disordered" evidence="1">
    <location>
        <begin position="332"/>
        <end position="425"/>
    </location>
</feature>
<feature type="compositionally biased region" description="Pro residues" evidence="1">
    <location>
        <begin position="1102"/>
        <end position="1119"/>
    </location>
</feature>
<gene>
    <name evidence="2" type="ORF">C8A01DRAFT_13926</name>
</gene>
<feature type="compositionally biased region" description="Basic and acidic residues" evidence="1">
    <location>
        <begin position="1264"/>
        <end position="1287"/>
    </location>
</feature>
<feature type="compositionally biased region" description="Basic residues" evidence="1">
    <location>
        <begin position="1422"/>
        <end position="1432"/>
    </location>
</feature>
<feature type="compositionally biased region" description="Polar residues" evidence="1">
    <location>
        <begin position="374"/>
        <end position="395"/>
    </location>
</feature>
<reference evidence="3" key="1">
    <citation type="journal article" date="2023" name="Mol. Phylogenet. Evol.">
        <title>Genome-scale phylogeny and comparative genomics of the fungal order Sordariales.</title>
        <authorList>
            <person name="Hensen N."/>
            <person name="Bonometti L."/>
            <person name="Westerberg I."/>
            <person name="Brannstrom I.O."/>
            <person name="Guillou S."/>
            <person name="Cros-Aarteil S."/>
            <person name="Calhoun S."/>
            <person name="Haridas S."/>
            <person name="Kuo A."/>
            <person name="Mondo S."/>
            <person name="Pangilinan J."/>
            <person name="Riley R."/>
            <person name="LaButti K."/>
            <person name="Andreopoulos B."/>
            <person name="Lipzen A."/>
            <person name="Chen C."/>
            <person name="Yan M."/>
            <person name="Daum C."/>
            <person name="Ng V."/>
            <person name="Clum A."/>
            <person name="Steindorff A."/>
            <person name="Ohm R.A."/>
            <person name="Martin F."/>
            <person name="Silar P."/>
            <person name="Natvig D.O."/>
            <person name="Lalanne C."/>
            <person name="Gautier V."/>
            <person name="Ament-Velasquez S.L."/>
            <person name="Kruys A."/>
            <person name="Hutchinson M.I."/>
            <person name="Powell A.J."/>
            <person name="Barry K."/>
            <person name="Miller A.N."/>
            <person name="Grigoriev I.V."/>
            <person name="Debuchy R."/>
            <person name="Gladieux P."/>
            <person name="Hiltunen Thoren M."/>
            <person name="Johannesson H."/>
        </authorList>
    </citation>
    <scope>NUCLEOTIDE SEQUENCE [LARGE SCALE GENOMIC DNA]</scope>
    <source>
        <strain evidence="3">CBS 284.82</strain>
    </source>
</reference>
<feature type="region of interest" description="Disordered" evidence="1">
    <location>
        <begin position="556"/>
        <end position="673"/>
    </location>
</feature>
<feature type="compositionally biased region" description="Basic and acidic residues" evidence="1">
    <location>
        <begin position="1313"/>
        <end position="1360"/>
    </location>
</feature>
<feature type="compositionally biased region" description="Pro residues" evidence="1">
    <location>
        <begin position="1065"/>
        <end position="1080"/>
    </location>
</feature>
<feature type="compositionally biased region" description="Polar residues" evidence="1">
    <location>
        <begin position="1144"/>
        <end position="1157"/>
    </location>
</feature>
<keyword evidence="3" id="KW-1185">Reference proteome</keyword>
<feature type="region of interest" description="Disordered" evidence="1">
    <location>
        <begin position="745"/>
        <end position="833"/>
    </location>
</feature>
<feature type="compositionally biased region" description="Basic residues" evidence="1">
    <location>
        <begin position="1121"/>
        <end position="1137"/>
    </location>
</feature>
<sequence>MAHDVIRDAPMPRQSKVPWYWGLTRDHIRVPQPAMGLYFNIPEDAPCKLSLSKHRRAFSYASSRRNFAWDDDRVRAMVSTLRAKHGPRMDTLVRPKTWEDMYQYFDAVDLWVAGAWNLWRAVHHACDENEGPVAQSPPDPAVFDEIDQWTYDWCTHEQNRNRLGAWDQRSDILCVLSPTDSQDISDCDVAALTILRGALKHWYRQYNGQSPQQDGQAAGAVAMSSIGDARNSLPARAQDGTYQSELLLSSSPRFSTHQPLHNDICLERPLPSSIAQSGRARRRSNSVSPAPADLPLEDSSSFLYLPNPAVVIMNGTVPQKVQQLSSGLGYIQATGAPTRKGHHHSKSGPVPAVYPAHSLATRGAGVEGSGPSRLPSSSQQLRDQTDDASQQQTLPDSEPVPTDGENSSTQNAQGGSQAPSTGNGSRAWIHPSECLNRLVSGHLPHATFVRCPCQRCVRMSHSVHVAHLEAGHVNQKATKAAVTGYLRQWGHIEHCEVRRSELGKYTAICRFSSEESAQLAVSQSKETPSDHPQLIRTRVTHPFFSYKYEPWTRPRPVSNGSHLSTGNGSPSSSGSGNVSHRGNGSPPHRGPRSFRQSPPYQRQSRQRFGYGAPARPQRQSNRPPSTMRTPPSRNLHQQMPSPSPAATGGTRSQSMMQPSQLHQPARMVNGYSGSPPHVPCFGPYPQEGPGFNTQFAQLPMPQGPPPQAFWGPHPPPGMPMPAGSWAFYPPPPAYGFHNAGFEVPHLAPHGFPDPPNQLVPHPPTDHGIQPQGYPPQASPPPAHNEPGASAHSERLNDNCSMQTKPPSDNQVFEDGLSPPKSSYRSAHSSAESMSIRVRLPDTRSTNLEPEAPAFVPSGNRARRDSPVRSITFGDMPSPDREPEETPVILPDHNKVRKDSPVRRITFGDFLAPGTPAAPPAERTEPTTPTPAPVMRTECEGTHFPSLTDGWVPDGYHAGRIQHIPSQQFTNGHGHAGPNPALADVDENYPTEGAFRRQLDEVVISLPSRRALGDVRLDSDYNGTVIRHPARTPHRSILSWMADRNCSGNQAPPQQQQHQAGAGMFWPPPPPDVQPYQPAPAPLFEGRPYPPPFNDAYQQHPPQFTPQPDPVSQPSEPGPSKPKGKNKKNKNNKNRSGHNSRPDTPLSTASFTPTTNGHTAPAPAPEETLTNGDTTKAKAKARNKAPANPPQEHEQQEPVLNNGNGSSNPSTLQPQTEDEPIPRPQTPVQNGTSNRVVLNGEDIYNASPKKDNNKGKGRLKASRATQDKGGEKGDGEKKAENGNGERKNSTAVGNGGAKKGGKGGGGQKGKKNKKGGEMGEKKKGDGDQSGVEKREKPPAADVVKKNDTAEQKNGDLGDKNDANSTKPNTAINKNDTSDDITNPKPDATTTNQIDNRGSNSNSNSNSNNNGGYRADAGGSLRIPRNRAAKKKGGAARVHVRDLFKDQDQAQQE</sequence>
<feature type="compositionally biased region" description="Low complexity" evidence="1">
    <location>
        <begin position="817"/>
        <end position="833"/>
    </location>
</feature>
<proteinExistence type="predicted"/>
<feature type="compositionally biased region" description="Low complexity" evidence="1">
    <location>
        <begin position="593"/>
        <end position="608"/>
    </location>
</feature>
<feature type="compositionally biased region" description="Gly residues" evidence="1">
    <location>
        <begin position="1292"/>
        <end position="1306"/>
    </location>
</feature>